<comment type="caution">
    <text evidence="2">The sequence shown here is derived from an EMBL/GenBank/DDBJ whole genome shotgun (WGS) entry which is preliminary data.</text>
</comment>
<evidence type="ECO:0000313" key="3">
    <source>
        <dbReference type="Proteomes" id="UP000036270"/>
    </source>
</evidence>
<evidence type="ECO:0000259" key="1">
    <source>
        <dbReference type="Pfam" id="PF01755"/>
    </source>
</evidence>
<protein>
    <recommendedName>
        <fullName evidence="1">Glycosyl transferase family 25 domain-containing protein</fullName>
    </recommendedName>
</protein>
<dbReference type="InterPro" id="IPR002654">
    <property type="entry name" value="Glyco_trans_25"/>
</dbReference>
<keyword evidence="3" id="KW-1185">Reference proteome</keyword>
<sequence>MTSHNTPIFVINLLKSIERKSFIEQQFSQLEKDHININYQFFPAINGKEDPSFYLFKKYNAQKRFQRKGNYMNLSQLGCFASHYLLWEKCIELNQPIIILEDDAIIKPNFREVYNFISSQTEFEFLWLSCPAPARQLQKHKEILKINENCSVHQFYEGWGNTTAYYITPKAAQRLLNYTSEWIYEVDITMERYWENKLSYLGVKPFCIQPNFELESNIPVDKGRKERTFMIKLKREFYNIKDKLSKQIYLAKHS</sequence>
<proteinExistence type="predicted"/>
<reference evidence="2 3" key="1">
    <citation type="submission" date="2014-12" db="EMBL/GenBank/DDBJ databases">
        <title>Reclassification of Actinobacillus muris as Muribacter muris.</title>
        <authorList>
            <person name="Christensen H."/>
            <person name="Nicklas W."/>
            <person name="Bisgaard M."/>
        </authorList>
    </citation>
    <scope>NUCLEOTIDE SEQUENCE [LARGE SCALE GENOMIC DNA]</scope>
    <source>
        <strain evidence="2 3">Ackerman80-443D</strain>
    </source>
</reference>
<dbReference type="RefSeq" id="WP_047977006.1">
    <property type="nucleotide sequence ID" value="NZ_JWIZ01000037.1"/>
</dbReference>
<organism evidence="2 3">
    <name type="scientific">Muribacter muris</name>
    <dbReference type="NCBI Taxonomy" id="67855"/>
    <lineage>
        <taxon>Bacteria</taxon>
        <taxon>Pseudomonadati</taxon>
        <taxon>Pseudomonadota</taxon>
        <taxon>Gammaproteobacteria</taxon>
        <taxon>Pasteurellales</taxon>
        <taxon>Pasteurellaceae</taxon>
        <taxon>Muribacter</taxon>
    </lineage>
</organism>
<gene>
    <name evidence="2" type="ORF">RO21_06580</name>
</gene>
<dbReference type="Pfam" id="PF01755">
    <property type="entry name" value="Glyco_transf_25"/>
    <property type="match status" value="1"/>
</dbReference>
<dbReference type="CDD" id="cd06532">
    <property type="entry name" value="Glyco_transf_25"/>
    <property type="match status" value="1"/>
</dbReference>
<accession>A0A0J5P7B4</accession>
<dbReference type="AlphaFoldDB" id="A0A0J5P7B4"/>
<evidence type="ECO:0000313" key="2">
    <source>
        <dbReference type="EMBL" id="KMK51369.1"/>
    </source>
</evidence>
<name>A0A0J5P7B4_9PAST</name>
<dbReference type="EMBL" id="JWIZ01000037">
    <property type="protein sequence ID" value="KMK51369.1"/>
    <property type="molecule type" value="Genomic_DNA"/>
</dbReference>
<dbReference type="Proteomes" id="UP000036270">
    <property type="component" value="Unassembled WGS sequence"/>
</dbReference>
<dbReference type="PATRIC" id="fig|67855.3.peg.1316"/>
<feature type="domain" description="Glycosyl transferase family 25" evidence="1">
    <location>
        <begin position="6"/>
        <end position="190"/>
    </location>
</feature>